<dbReference type="PANTHER" id="PTHR43344">
    <property type="entry name" value="PHOSPHOSERINE PHOSPHATASE"/>
    <property type="match status" value="1"/>
</dbReference>
<protein>
    <recommendedName>
        <fullName evidence="1">Phosphoribosyltransferase domain-containing protein</fullName>
    </recommendedName>
</protein>
<dbReference type="SUPFAM" id="SSF56784">
    <property type="entry name" value="HAD-like"/>
    <property type="match status" value="1"/>
</dbReference>
<dbReference type="GO" id="GO:0005737">
    <property type="term" value="C:cytoplasm"/>
    <property type="evidence" value="ECO:0007669"/>
    <property type="project" value="TreeGrafter"/>
</dbReference>
<accession>A0A1R3RAF7</accession>
<dbReference type="GO" id="GO:0000287">
    <property type="term" value="F:magnesium ion binding"/>
    <property type="evidence" value="ECO:0007669"/>
    <property type="project" value="TreeGrafter"/>
</dbReference>
<dbReference type="InterPro" id="IPR000836">
    <property type="entry name" value="PRTase_dom"/>
</dbReference>
<organism evidence="2 3">
    <name type="scientific">Aspergillus carbonarius (strain ITEM 5010)</name>
    <dbReference type="NCBI Taxonomy" id="602072"/>
    <lineage>
        <taxon>Eukaryota</taxon>
        <taxon>Fungi</taxon>
        <taxon>Dikarya</taxon>
        <taxon>Ascomycota</taxon>
        <taxon>Pezizomycotina</taxon>
        <taxon>Eurotiomycetes</taxon>
        <taxon>Eurotiomycetidae</taxon>
        <taxon>Eurotiales</taxon>
        <taxon>Aspergillaceae</taxon>
        <taxon>Aspergillus</taxon>
        <taxon>Aspergillus subgen. Circumdati</taxon>
    </lineage>
</organism>
<dbReference type="SUPFAM" id="SSF52540">
    <property type="entry name" value="P-loop containing nucleoside triphosphate hydrolases"/>
    <property type="match status" value="1"/>
</dbReference>
<dbReference type="Pfam" id="PF12710">
    <property type="entry name" value="HAD"/>
    <property type="match status" value="1"/>
</dbReference>
<reference evidence="3" key="1">
    <citation type="journal article" date="2017" name="Genome Biol.">
        <title>Comparative genomics reveals high biological diversity and specific adaptations in the industrially and medically important fungal genus Aspergillus.</title>
        <authorList>
            <person name="de Vries R.P."/>
            <person name="Riley R."/>
            <person name="Wiebenga A."/>
            <person name="Aguilar-Osorio G."/>
            <person name="Amillis S."/>
            <person name="Uchima C.A."/>
            <person name="Anderluh G."/>
            <person name="Asadollahi M."/>
            <person name="Askin M."/>
            <person name="Barry K."/>
            <person name="Battaglia E."/>
            <person name="Bayram O."/>
            <person name="Benocci T."/>
            <person name="Braus-Stromeyer S.A."/>
            <person name="Caldana C."/>
            <person name="Canovas D."/>
            <person name="Cerqueira G.C."/>
            <person name="Chen F."/>
            <person name="Chen W."/>
            <person name="Choi C."/>
            <person name="Clum A."/>
            <person name="Dos Santos R.A."/>
            <person name="Damasio A.R."/>
            <person name="Diallinas G."/>
            <person name="Emri T."/>
            <person name="Fekete E."/>
            <person name="Flipphi M."/>
            <person name="Freyberg S."/>
            <person name="Gallo A."/>
            <person name="Gournas C."/>
            <person name="Habgood R."/>
            <person name="Hainaut M."/>
            <person name="Harispe M.L."/>
            <person name="Henrissat B."/>
            <person name="Hilden K.S."/>
            <person name="Hope R."/>
            <person name="Hossain A."/>
            <person name="Karabika E."/>
            <person name="Karaffa L."/>
            <person name="Karanyi Z."/>
            <person name="Krasevec N."/>
            <person name="Kuo A."/>
            <person name="Kusch H."/>
            <person name="LaButti K."/>
            <person name="Lagendijk E.L."/>
            <person name="Lapidus A."/>
            <person name="Levasseur A."/>
            <person name="Lindquist E."/>
            <person name="Lipzen A."/>
            <person name="Logrieco A.F."/>
            <person name="MacCabe A."/>
            <person name="Maekelae M.R."/>
            <person name="Malavazi I."/>
            <person name="Melin P."/>
            <person name="Meyer V."/>
            <person name="Mielnichuk N."/>
            <person name="Miskei M."/>
            <person name="Molnar A.P."/>
            <person name="Mule G."/>
            <person name="Ngan C.Y."/>
            <person name="Orejas M."/>
            <person name="Orosz E."/>
            <person name="Ouedraogo J.P."/>
            <person name="Overkamp K.M."/>
            <person name="Park H.-S."/>
            <person name="Perrone G."/>
            <person name="Piumi F."/>
            <person name="Punt P.J."/>
            <person name="Ram A.F."/>
            <person name="Ramon A."/>
            <person name="Rauscher S."/>
            <person name="Record E."/>
            <person name="Riano-Pachon D.M."/>
            <person name="Robert V."/>
            <person name="Roehrig J."/>
            <person name="Ruller R."/>
            <person name="Salamov A."/>
            <person name="Salih N.S."/>
            <person name="Samson R.A."/>
            <person name="Sandor E."/>
            <person name="Sanguinetti M."/>
            <person name="Schuetze T."/>
            <person name="Sepcic K."/>
            <person name="Shelest E."/>
            <person name="Sherlock G."/>
            <person name="Sophianopoulou V."/>
            <person name="Squina F.M."/>
            <person name="Sun H."/>
            <person name="Susca A."/>
            <person name="Todd R.B."/>
            <person name="Tsang A."/>
            <person name="Unkles S.E."/>
            <person name="van de Wiele N."/>
            <person name="van Rossen-Uffink D."/>
            <person name="Oliveira J.V."/>
            <person name="Vesth T.C."/>
            <person name="Visser J."/>
            <person name="Yu J.-H."/>
            <person name="Zhou M."/>
            <person name="Andersen M.R."/>
            <person name="Archer D.B."/>
            <person name="Baker S.E."/>
            <person name="Benoit I."/>
            <person name="Brakhage A.A."/>
            <person name="Braus G.H."/>
            <person name="Fischer R."/>
            <person name="Frisvad J.C."/>
            <person name="Goldman G.H."/>
            <person name="Houbraken J."/>
            <person name="Oakley B."/>
            <person name="Pocsi I."/>
            <person name="Scazzocchio C."/>
            <person name="Seiboth B."/>
            <person name="vanKuyk P.A."/>
            <person name="Wortman J."/>
            <person name="Dyer P.S."/>
            <person name="Grigoriev I.V."/>
        </authorList>
    </citation>
    <scope>NUCLEOTIDE SEQUENCE [LARGE SCALE GENOMIC DNA]</scope>
    <source>
        <strain evidence="3">ITEM 5010</strain>
    </source>
</reference>
<evidence type="ECO:0000313" key="2">
    <source>
        <dbReference type="EMBL" id="OOF91460.1"/>
    </source>
</evidence>
<dbReference type="InterPro" id="IPR050582">
    <property type="entry name" value="HAD-like_SerB"/>
</dbReference>
<dbReference type="AlphaFoldDB" id="A0A1R3RAF7"/>
<gene>
    <name evidence="2" type="ORF">ASPCADRAFT_57672</name>
</gene>
<dbReference type="VEuPathDB" id="FungiDB:ASPCADRAFT_57672"/>
<dbReference type="Pfam" id="PF13207">
    <property type="entry name" value="AAA_17"/>
    <property type="match status" value="1"/>
</dbReference>
<dbReference type="OrthoDB" id="5416609at2759"/>
<dbReference type="Proteomes" id="UP000188318">
    <property type="component" value="Unassembled WGS sequence"/>
</dbReference>
<evidence type="ECO:0000313" key="3">
    <source>
        <dbReference type="Proteomes" id="UP000188318"/>
    </source>
</evidence>
<feature type="domain" description="Phosphoribosyltransferase" evidence="1">
    <location>
        <begin position="458"/>
        <end position="651"/>
    </location>
</feature>
<name>A0A1R3RAF7_ASPC5</name>
<dbReference type="InterPro" id="IPR036412">
    <property type="entry name" value="HAD-like_sf"/>
</dbReference>
<dbReference type="Pfam" id="PF14681">
    <property type="entry name" value="UPRTase"/>
    <property type="match status" value="1"/>
</dbReference>
<dbReference type="PANTHER" id="PTHR43344:SF20">
    <property type="entry name" value="URACIL PHOSPHORIBOSYLTRANSFERASE"/>
    <property type="match status" value="1"/>
</dbReference>
<dbReference type="GO" id="GO:0006564">
    <property type="term" value="P:L-serine biosynthetic process"/>
    <property type="evidence" value="ECO:0007669"/>
    <property type="project" value="TreeGrafter"/>
</dbReference>
<dbReference type="EMBL" id="KV907511">
    <property type="protein sequence ID" value="OOF91460.1"/>
    <property type="molecule type" value="Genomic_DNA"/>
</dbReference>
<sequence length="655" mass="73020">MVHKPTIIGIYGISGSGKTYLLKQLERELPKRIFRFYEGSEVIGTVAPGGLAAFKEMENPDQEICREEAMNLIKAECVASGCTAIVTGHFMFWDDITKDSETAMTSVDLDAYTHILYLNHPAPVIYRRREQDIKRRRADLSIPHLQEWIDTEISELTNLCFNHSIMFTLLIPYSIRKIVALIQDFERHDEQYNQNVADTCIDEAISRQTHLEKVLVLDADRTLAPIDTGKQFWKQCTRSKWGILKQVFGSQLEYSYSAFRQAILLYEQDADEEVYEKICGQVASEVNLYPEIASLLHRVSKNDHVGIVIVTCGLRLIWENVLEREGLSGKVKVIGGGRISDGYVVTPRVKGALVRRLRDHHGLTVWAFGDSPVDVEMLSSADHAIVIVGDENTRSQTMDAALRTAIEQGLQAHQVLLPESTPPRLDTTTLPTIKLGDSAFRQQILASNFHLIHATVKGAARLLQTPMRDAQVEGPRLREAHRQAGWYLAVEFLTDIIGLEDCNIAHVQGNMTSGHQLADEARTIIIALMRGGAPMADGVNEAFRKASMLHAFKAEDVKAHHVQGKATVLVVDSVINNGTTIINFVHHIRTLKKKLRIVVVAGVVQARAIAPNGPLRTLARYGGLTVVALRRSDNKYTGTKGTDTGNRLFNTVDLD</sequence>
<proteinExistence type="predicted"/>
<dbReference type="SUPFAM" id="SSF53271">
    <property type="entry name" value="PRTase-like"/>
    <property type="match status" value="1"/>
</dbReference>
<evidence type="ECO:0000259" key="1">
    <source>
        <dbReference type="Pfam" id="PF14681"/>
    </source>
</evidence>
<dbReference type="CDD" id="cd06223">
    <property type="entry name" value="PRTases_typeI"/>
    <property type="match status" value="1"/>
</dbReference>
<dbReference type="Gene3D" id="3.40.50.1000">
    <property type="entry name" value="HAD superfamily/HAD-like"/>
    <property type="match status" value="1"/>
</dbReference>
<dbReference type="InterPro" id="IPR029057">
    <property type="entry name" value="PRTase-like"/>
</dbReference>
<dbReference type="GO" id="GO:0036424">
    <property type="term" value="F:L-phosphoserine phosphatase activity"/>
    <property type="evidence" value="ECO:0007669"/>
    <property type="project" value="TreeGrafter"/>
</dbReference>
<dbReference type="OMA" id="GHFMFWP"/>
<keyword evidence="3" id="KW-1185">Reference proteome</keyword>
<dbReference type="InterPro" id="IPR027417">
    <property type="entry name" value="P-loop_NTPase"/>
</dbReference>
<dbReference type="InterPro" id="IPR023214">
    <property type="entry name" value="HAD_sf"/>
</dbReference>
<dbReference type="Gene3D" id="3.40.50.2020">
    <property type="match status" value="1"/>
</dbReference>
<dbReference type="Gene3D" id="3.40.50.300">
    <property type="entry name" value="P-loop containing nucleotide triphosphate hydrolases"/>
    <property type="match status" value="1"/>
</dbReference>
<dbReference type="STRING" id="602072.A0A1R3RAF7"/>